<keyword evidence="3" id="KW-1185">Reference proteome</keyword>
<accession>A0A420E6F8</accession>
<sequence length="217" mass="24607">MLQQLSALEQRVIGVLLEKEETTPEQYPLSLNSVQTACNQKSNREPVMELDEASVLDTLQSLMDKHLLSEAPLSGRVIRYQHRFCNTQFGDLQLSRQQKAILCVLFLRGPQTPGELRTRCARLGEFTNVSEVESCLQSLSSYEGGALVLRLERQAGKRDARYCHCFMDTENLAQNTLVVTTNIDGRAQHDDFNELKLEVAALREELDALKRQLQDLL</sequence>
<dbReference type="Gene3D" id="1.10.10.10">
    <property type="entry name" value="Winged helix-like DNA-binding domain superfamily/Winged helix DNA-binding domain"/>
    <property type="match status" value="2"/>
</dbReference>
<reference evidence="2 3" key="1">
    <citation type="submission" date="2018-09" db="EMBL/GenBank/DDBJ databases">
        <authorList>
            <person name="Wang Z."/>
        </authorList>
    </citation>
    <scope>NUCLEOTIDE SEQUENCE [LARGE SCALE GENOMIC DNA]</scope>
    <source>
        <strain evidence="2 3">ALS 81</strain>
    </source>
</reference>
<comment type="caution">
    <text evidence="2">The sequence shown here is derived from an EMBL/GenBank/DDBJ whole genome shotgun (WGS) entry which is preliminary data.</text>
</comment>
<comment type="similarity">
    <text evidence="1">Belongs to the UPF0502 family.</text>
</comment>
<dbReference type="EMBL" id="RAQO01000012">
    <property type="protein sequence ID" value="RKF13211.1"/>
    <property type="molecule type" value="Genomic_DNA"/>
</dbReference>
<dbReference type="InterPro" id="IPR036388">
    <property type="entry name" value="WH-like_DNA-bd_sf"/>
</dbReference>
<evidence type="ECO:0000313" key="2">
    <source>
        <dbReference type="EMBL" id="RKF13211.1"/>
    </source>
</evidence>
<dbReference type="OrthoDB" id="9784785at2"/>
<proteinExistence type="inferred from homology"/>
<evidence type="ECO:0000313" key="3">
    <source>
        <dbReference type="Proteomes" id="UP000286482"/>
    </source>
</evidence>
<dbReference type="InterPro" id="IPR007432">
    <property type="entry name" value="DUF480"/>
</dbReference>
<dbReference type="Proteomes" id="UP000286482">
    <property type="component" value="Unassembled WGS sequence"/>
</dbReference>
<dbReference type="SUPFAM" id="SSF46785">
    <property type="entry name" value="Winged helix' DNA-binding domain"/>
    <property type="match status" value="2"/>
</dbReference>
<protein>
    <submittedName>
        <fullName evidence="2">DUF480 domain-containing protein</fullName>
    </submittedName>
</protein>
<gene>
    <name evidence="2" type="ORF">DBZ36_19315</name>
</gene>
<dbReference type="AlphaFoldDB" id="A0A420E6F8"/>
<name>A0A420E6F8_9ALTE</name>
<organism evidence="2 3">
    <name type="scientific">Alginatibacterium sediminis</name>
    <dbReference type="NCBI Taxonomy" id="2164068"/>
    <lineage>
        <taxon>Bacteria</taxon>
        <taxon>Pseudomonadati</taxon>
        <taxon>Pseudomonadota</taxon>
        <taxon>Gammaproteobacteria</taxon>
        <taxon>Alteromonadales</taxon>
        <taxon>Alteromonadaceae</taxon>
        <taxon>Alginatibacterium</taxon>
    </lineage>
</organism>
<dbReference type="Pfam" id="PF04337">
    <property type="entry name" value="DUF480"/>
    <property type="match status" value="1"/>
</dbReference>
<dbReference type="PANTHER" id="PTHR38768:SF1">
    <property type="entry name" value="UPF0502 PROTEIN YCEH"/>
    <property type="match status" value="1"/>
</dbReference>
<dbReference type="HAMAP" id="MF_01584">
    <property type="entry name" value="UPF0502"/>
    <property type="match status" value="1"/>
</dbReference>
<dbReference type="PANTHER" id="PTHR38768">
    <property type="entry name" value="UPF0502 PROTEIN YCEH"/>
    <property type="match status" value="1"/>
</dbReference>
<evidence type="ECO:0000256" key="1">
    <source>
        <dbReference type="HAMAP-Rule" id="MF_01584"/>
    </source>
</evidence>
<dbReference type="RefSeq" id="WP_120356624.1">
    <property type="nucleotide sequence ID" value="NZ_RAQO01000012.1"/>
</dbReference>
<dbReference type="InterPro" id="IPR036390">
    <property type="entry name" value="WH_DNA-bd_sf"/>
</dbReference>